<dbReference type="Gene3D" id="3.30.465.10">
    <property type="match status" value="1"/>
</dbReference>
<reference evidence="1 2" key="1">
    <citation type="submission" date="2020-01" db="EMBL/GenBank/DDBJ databases">
        <authorList>
            <consortium name="DOE Joint Genome Institute"/>
            <person name="Haridas S."/>
            <person name="Albert R."/>
            <person name="Binder M."/>
            <person name="Bloem J."/>
            <person name="Labutti K."/>
            <person name="Salamov A."/>
            <person name="Andreopoulos B."/>
            <person name="Baker S.E."/>
            <person name="Barry K."/>
            <person name="Bills G."/>
            <person name="Bluhm B.H."/>
            <person name="Cannon C."/>
            <person name="Castanera R."/>
            <person name="Culley D.E."/>
            <person name="Daum C."/>
            <person name="Ezra D."/>
            <person name="Gonzalez J.B."/>
            <person name="Henrissat B."/>
            <person name="Kuo A."/>
            <person name="Liang C."/>
            <person name="Lipzen A."/>
            <person name="Lutzoni F."/>
            <person name="Magnuson J."/>
            <person name="Mondo S."/>
            <person name="Nolan M."/>
            <person name="Ohm R."/>
            <person name="Pangilinan J."/>
            <person name="Park H.-J.H."/>
            <person name="Ramirez L."/>
            <person name="Alfaro M."/>
            <person name="Sun H."/>
            <person name="Tritt A."/>
            <person name="Yoshinaga Y."/>
            <person name="Zwiers L.-H.L."/>
            <person name="Turgeon B.G."/>
            <person name="Goodwin S.B."/>
            <person name="Spatafora J.W."/>
            <person name="Crous P.W."/>
            <person name="Grigoriev I.V."/>
        </authorList>
    </citation>
    <scope>NUCLEOTIDE SEQUENCE [LARGE SCALE GENOMIC DNA]</scope>
    <source>
        <strain evidence="1 2">CBS 611.86</strain>
    </source>
</reference>
<dbReference type="GO" id="GO:0050660">
    <property type="term" value="F:flavin adenine dinucleotide binding"/>
    <property type="evidence" value="ECO:0007669"/>
    <property type="project" value="InterPro"/>
</dbReference>
<evidence type="ECO:0000313" key="2">
    <source>
        <dbReference type="Proteomes" id="UP000481861"/>
    </source>
</evidence>
<organism evidence="1 2">
    <name type="scientific">Massariosphaeria phaeospora</name>
    <dbReference type="NCBI Taxonomy" id="100035"/>
    <lineage>
        <taxon>Eukaryota</taxon>
        <taxon>Fungi</taxon>
        <taxon>Dikarya</taxon>
        <taxon>Ascomycota</taxon>
        <taxon>Pezizomycotina</taxon>
        <taxon>Dothideomycetes</taxon>
        <taxon>Pleosporomycetidae</taxon>
        <taxon>Pleosporales</taxon>
        <taxon>Pleosporales incertae sedis</taxon>
        <taxon>Massariosphaeria</taxon>
    </lineage>
</organism>
<evidence type="ECO:0008006" key="3">
    <source>
        <dbReference type="Google" id="ProtNLM"/>
    </source>
</evidence>
<dbReference type="EMBL" id="JAADJZ010000003">
    <property type="protein sequence ID" value="KAF2876642.1"/>
    <property type="molecule type" value="Genomic_DNA"/>
</dbReference>
<dbReference type="OrthoDB" id="9983560at2759"/>
<accession>A0A7C8MM08</accession>
<feature type="non-terminal residue" evidence="1">
    <location>
        <position position="1"/>
    </location>
</feature>
<evidence type="ECO:0000313" key="1">
    <source>
        <dbReference type="EMBL" id="KAF2876642.1"/>
    </source>
</evidence>
<protein>
    <recommendedName>
        <fullName evidence="3">FAD linked oxidase N-terminal domain-containing protein</fullName>
    </recommendedName>
</protein>
<feature type="non-terminal residue" evidence="1">
    <location>
        <position position="135"/>
    </location>
</feature>
<proteinExistence type="predicted"/>
<dbReference type="InterPro" id="IPR036318">
    <property type="entry name" value="FAD-bd_PCMH-like_sf"/>
</dbReference>
<dbReference type="Proteomes" id="UP000481861">
    <property type="component" value="Unassembled WGS sequence"/>
</dbReference>
<dbReference type="InterPro" id="IPR016169">
    <property type="entry name" value="FAD-bd_PCMH_sub2"/>
</dbReference>
<keyword evidence="2" id="KW-1185">Reference proteome</keyword>
<dbReference type="AlphaFoldDB" id="A0A7C8MM08"/>
<gene>
    <name evidence="1" type="ORF">BDV95DRAFT_441655</name>
</gene>
<sequence>CRTFPGDKDWPADSEWRALNETVEGALIKPVPRAAVCHLDWPEHYDAQKCAELLRNYGNFEDRVAHPTDLIYVYFSGSSCLPTTNASSPCTTKGDPAYVVNATNPAHISAAIAFARQKNVRLVVKNTGHDVSGKS</sequence>
<name>A0A7C8MM08_9PLEO</name>
<dbReference type="SUPFAM" id="SSF56176">
    <property type="entry name" value="FAD-binding/transporter-associated domain-like"/>
    <property type="match status" value="1"/>
</dbReference>
<comment type="caution">
    <text evidence="1">The sequence shown here is derived from an EMBL/GenBank/DDBJ whole genome shotgun (WGS) entry which is preliminary data.</text>
</comment>